<dbReference type="InterPro" id="IPR000120">
    <property type="entry name" value="Amidase"/>
</dbReference>
<evidence type="ECO:0000256" key="5">
    <source>
        <dbReference type="ARBA" id="ARBA00022917"/>
    </source>
</evidence>
<evidence type="ECO:0000256" key="8">
    <source>
        <dbReference type="HAMAP-Rule" id="MF_00120"/>
    </source>
</evidence>
<comment type="catalytic activity">
    <reaction evidence="7 8">
        <text>L-glutamyl-tRNA(Gln) + L-glutamine + ATP + H2O = L-glutaminyl-tRNA(Gln) + L-glutamate + ADP + phosphate + H(+)</text>
        <dbReference type="Rhea" id="RHEA:17521"/>
        <dbReference type="Rhea" id="RHEA-COMP:9681"/>
        <dbReference type="Rhea" id="RHEA-COMP:9684"/>
        <dbReference type="ChEBI" id="CHEBI:15377"/>
        <dbReference type="ChEBI" id="CHEBI:15378"/>
        <dbReference type="ChEBI" id="CHEBI:29985"/>
        <dbReference type="ChEBI" id="CHEBI:30616"/>
        <dbReference type="ChEBI" id="CHEBI:43474"/>
        <dbReference type="ChEBI" id="CHEBI:58359"/>
        <dbReference type="ChEBI" id="CHEBI:78520"/>
        <dbReference type="ChEBI" id="CHEBI:78521"/>
        <dbReference type="ChEBI" id="CHEBI:456216"/>
        <dbReference type="EC" id="6.3.5.7"/>
    </reaction>
</comment>
<dbReference type="NCBIfam" id="TIGR00132">
    <property type="entry name" value="gatA"/>
    <property type="match status" value="1"/>
</dbReference>
<dbReference type="Pfam" id="PF01425">
    <property type="entry name" value="Amidase"/>
    <property type="match status" value="1"/>
</dbReference>
<dbReference type="SUPFAM" id="SSF75304">
    <property type="entry name" value="Amidase signature (AS) enzymes"/>
    <property type="match status" value="1"/>
</dbReference>
<gene>
    <name evidence="8 10" type="primary">gatA</name>
    <name evidence="10" type="ORF">JK634_02910</name>
</gene>
<keyword evidence="5 8" id="KW-0648">Protein biosynthesis</keyword>
<dbReference type="GO" id="GO:0006412">
    <property type="term" value="P:translation"/>
    <property type="evidence" value="ECO:0007669"/>
    <property type="project" value="UniProtKB-UniRule"/>
</dbReference>
<proteinExistence type="inferred from homology"/>
<evidence type="ECO:0000256" key="7">
    <source>
        <dbReference type="ARBA" id="ARBA00047407"/>
    </source>
</evidence>
<dbReference type="PANTHER" id="PTHR11895">
    <property type="entry name" value="TRANSAMIDASE"/>
    <property type="match status" value="1"/>
</dbReference>
<evidence type="ECO:0000256" key="6">
    <source>
        <dbReference type="ARBA" id="ARBA00025295"/>
    </source>
</evidence>
<feature type="domain" description="Amidase" evidence="9">
    <location>
        <begin position="24"/>
        <end position="468"/>
    </location>
</feature>
<keyword evidence="2 8" id="KW-0436">Ligase</keyword>
<dbReference type="Proteomes" id="UP000623681">
    <property type="component" value="Unassembled WGS sequence"/>
</dbReference>
<comment type="subunit">
    <text evidence="8">Heterotrimer of A, B and C subunits.</text>
</comment>
<feature type="active site" description="Acyl-ester intermediate" evidence="8">
    <location>
        <position position="178"/>
    </location>
</feature>
<dbReference type="PROSITE" id="PS00571">
    <property type="entry name" value="AMIDASES"/>
    <property type="match status" value="1"/>
</dbReference>
<evidence type="ECO:0000256" key="1">
    <source>
        <dbReference type="ARBA" id="ARBA00008069"/>
    </source>
</evidence>
<evidence type="ECO:0000259" key="9">
    <source>
        <dbReference type="Pfam" id="PF01425"/>
    </source>
</evidence>
<sequence>MNIETMEATEIIKGIKEKLFSCEEVITSLFERIKVVEPKVHAYLNLCEEGAIVQAITIDEKIRTGIPTGKLVGVPIAIKDNICTDGVTTTCASRMLEDFVPPYDATIVKRLLEEDAILIGKTNMDEFAMGSSTENSAFAVTKNPWNLLRVPGGSSGGSSAAVAAGLATLSIGSDTGGSIRQPASFCGVVGFKPTYGLVSRYGLIAFSSSLDQIGPLTKSVKDAALTLEVIQGDDPLDSTTCKEKIQKDYLSSIGSGIKEMKIGIPKEFFGNGLDKEIKDSIFNAIEKLKNLGAVIEEISLPITEEGLSAYYVISSAEASSNLARFDGIRYGYRPKEFTNTHDLIERSRTEAFGPEVKRRIMLGTYALSSGYYETYYKRAQQLKMKIEEEFKKVFENYDVILSPVSPTLAFKLGDKIQDPLSMYLSDIYNVNINIAGLPAISIPSGISNDGLPIGMQIIGPHYSEEKILKIAYALEQELKISTLAPI</sequence>
<dbReference type="GO" id="GO:0050567">
    <property type="term" value="F:glutaminyl-tRNA synthase (glutamine-hydrolyzing) activity"/>
    <property type="evidence" value="ECO:0007669"/>
    <property type="project" value="UniProtKB-UniRule"/>
</dbReference>
<dbReference type="InterPro" id="IPR023631">
    <property type="entry name" value="Amidase_dom"/>
</dbReference>
<reference evidence="10" key="1">
    <citation type="submission" date="2021-01" db="EMBL/GenBank/DDBJ databases">
        <title>Genome public.</title>
        <authorList>
            <person name="Liu C."/>
            <person name="Sun Q."/>
        </authorList>
    </citation>
    <scope>NUCLEOTIDE SEQUENCE</scope>
    <source>
        <strain evidence="10">YIM B02565</strain>
    </source>
</reference>
<dbReference type="InterPro" id="IPR004412">
    <property type="entry name" value="GatA"/>
</dbReference>
<evidence type="ECO:0000256" key="4">
    <source>
        <dbReference type="ARBA" id="ARBA00022840"/>
    </source>
</evidence>
<feature type="active site" description="Charge relay system" evidence="8">
    <location>
        <position position="79"/>
    </location>
</feature>
<feature type="active site" description="Charge relay system" evidence="8">
    <location>
        <position position="154"/>
    </location>
</feature>
<dbReference type="Gene3D" id="3.90.1300.10">
    <property type="entry name" value="Amidase signature (AS) domain"/>
    <property type="match status" value="1"/>
</dbReference>
<comment type="function">
    <text evidence="6 8">Allows the formation of correctly charged Gln-tRNA(Gln) through the transamidation of misacylated Glu-tRNA(Gln) in organisms which lack glutaminyl-tRNA synthetase. The reaction takes place in the presence of glutamine and ATP through an activated gamma-phospho-Glu-tRNA(Gln).</text>
</comment>
<dbReference type="InterPro" id="IPR036928">
    <property type="entry name" value="AS_sf"/>
</dbReference>
<name>A0A937FF63_9CLOT</name>
<dbReference type="EMBL" id="JAESWA010000015">
    <property type="protein sequence ID" value="MBL4930742.1"/>
    <property type="molecule type" value="Genomic_DNA"/>
</dbReference>
<comment type="caution">
    <text evidence="10">The sequence shown here is derived from an EMBL/GenBank/DDBJ whole genome shotgun (WGS) entry which is preliminary data.</text>
</comment>
<organism evidence="10 11">
    <name type="scientific">Clostridium paridis</name>
    <dbReference type="NCBI Taxonomy" id="2803863"/>
    <lineage>
        <taxon>Bacteria</taxon>
        <taxon>Bacillati</taxon>
        <taxon>Bacillota</taxon>
        <taxon>Clostridia</taxon>
        <taxon>Eubacteriales</taxon>
        <taxon>Clostridiaceae</taxon>
        <taxon>Clostridium</taxon>
    </lineage>
</organism>
<dbReference type="HAMAP" id="MF_00120">
    <property type="entry name" value="GatA"/>
    <property type="match status" value="1"/>
</dbReference>
<accession>A0A937FF63</accession>
<dbReference type="InterPro" id="IPR020556">
    <property type="entry name" value="Amidase_CS"/>
</dbReference>
<dbReference type="PANTHER" id="PTHR11895:SF151">
    <property type="entry name" value="GLUTAMYL-TRNA(GLN) AMIDOTRANSFERASE SUBUNIT A"/>
    <property type="match status" value="1"/>
</dbReference>
<comment type="similarity">
    <text evidence="1 8">Belongs to the amidase family. GatA subfamily.</text>
</comment>
<dbReference type="EC" id="6.3.5.7" evidence="8"/>
<keyword evidence="4 8" id="KW-0067">ATP-binding</keyword>
<evidence type="ECO:0000313" key="10">
    <source>
        <dbReference type="EMBL" id="MBL4930742.1"/>
    </source>
</evidence>
<keyword evidence="3 8" id="KW-0547">Nucleotide-binding</keyword>
<dbReference type="AlphaFoldDB" id="A0A937FF63"/>
<evidence type="ECO:0000313" key="11">
    <source>
        <dbReference type="Proteomes" id="UP000623681"/>
    </source>
</evidence>
<keyword evidence="11" id="KW-1185">Reference proteome</keyword>
<protein>
    <recommendedName>
        <fullName evidence="8">Glutamyl-tRNA(Gln) amidotransferase subunit A</fullName>
        <shortName evidence="8">Glu-ADT subunit A</shortName>
        <ecNumber evidence="8">6.3.5.7</ecNumber>
    </recommendedName>
</protein>
<evidence type="ECO:0000256" key="3">
    <source>
        <dbReference type="ARBA" id="ARBA00022741"/>
    </source>
</evidence>
<dbReference type="GO" id="GO:0030956">
    <property type="term" value="C:glutamyl-tRNA(Gln) amidotransferase complex"/>
    <property type="evidence" value="ECO:0007669"/>
    <property type="project" value="InterPro"/>
</dbReference>
<dbReference type="GO" id="GO:0005524">
    <property type="term" value="F:ATP binding"/>
    <property type="evidence" value="ECO:0007669"/>
    <property type="project" value="UniProtKB-KW"/>
</dbReference>
<dbReference type="RefSeq" id="WP_202766124.1">
    <property type="nucleotide sequence ID" value="NZ_JAESWA010000015.1"/>
</dbReference>
<evidence type="ECO:0000256" key="2">
    <source>
        <dbReference type="ARBA" id="ARBA00022598"/>
    </source>
</evidence>